<dbReference type="Proteomes" id="UP000276133">
    <property type="component" value="Unassembled WGS sequence"/>
</dbReference>
<keyword evidence="2" id="KW-1185">Reference proteome</keyword>
<proteinExistence type="predicted"/>
<protein>
    <submittedName>
        <fullName evidence="1">Uncharacterized protein</fullName>
    </submittedName>
</protein>
<comment type="caution">
    <text evidence="1">The sequence shown here is derived from an EMBL/GenBank/DDBJ whole genome shotgun (WGS) entry which is preliminary data.</text>
</comment>
<evidence type="ECO:0000313" key="1">
    <source>
        <dbReference type="EMBL" id="RNA01496.1"/>
    </source>
</evidence>
<gene>
    <name evidence="1" type="ORF">BpHYR1_006609</name>
</gene>
<accession>A0A3M7PQU8</accession>
<evidence type="ECO:0000313" key="2">
    <source>
        <dbReference type="Proteomes" id="UP000276133"/>
    </source>
</evidence>
<reference evidence="1 2" key="1">
    <citation type="journal article" date="2018" name="Sci. Rep.">
        <title>Genomic signatures of local adaptation to the degree of environmental predictability in rotifers.</title>
        <authorList>
            <person name="Franch-Gras L."/>
            <person name="Hahn C."/>
            <person name="Garcia-Roger E.M."/>
            <person name="Carmona M.J."/>
            <person name="Serra M."/>
            <person name="Gomez A."/>
        </authorList>
    </citation>
    <scope>NUCLEOTIDE SEQUENCE [LARGE SCALE GENOMIC DNA]</scope>
    <source>
        <strain evidence="1">HYR1</strain>
    </source>
</reference>
<organism evidence="1 2">
    <name type="scientific">Brachionus plicatilis</name>
    <name type="common">Marine rotifer</name>
    <name type="synonym">Brachionus muelleri</name>
    <dbReference type="NCBI Taxonomy" id="10195"/>
    <lineage>
        <taxon>Eukaryota</taxon>
        <taxon>Metazoa</taxon>
        <taxon>Spiralia</taxon>
        <taxon>Gnathifera</taxon>
        <taxon>Rotifera</taxon>
        <taxon>Eurotatoria</taxon>
        <taxon>Monogononta</taxon>
        <taxon>Pseudotrocha</taxon>
        <taxon>Ploima</taxon>
        <taxon>Brachionidae</taxon>
        <taxon>Brachionus</taxon>
    </lineage>
</organism>
<name>A0A3M7PQU8_BRAPC</name>
<dbReference type="AlphaFoldDB" id="A0A3M7PQU8"/>
<sequence length="88" mass="10225">MKSLLTFNAFSNKSKYALSCLTNKCETNYLSFESIFLEFPSNLLFARLSNIKRVDVTIEINNSILFNFCIKLKRVRQNLILVRKLNVA</sequence>
<dbReference type="EMBL" id="REGN01009302">
    <property type="protein sequence ID" value="RNA01496.1"/>
    <property type="molecule type" value="Genomic_DNA"/>
</dbReference>